<reference evidence="2" key="1">
    <citation type="submission" date="2019-03" db="EMBL/GenBank/DDBJ databases">
        <authorList>
            <person name="Mank J."/>
            <person name="Almeida P."/>
        </authorList>
    </citation>
    <scope>NUCLEOTIDE SEQUENCE</scope>
    <source>
        <strain evidence="2">78183</strain>
    </source>
</reference>
<feature type="region of interest" description="Disordered" evidence="1">
    <location>
        <begin position="26"/>
        <end position="51"/>
    </location>
</feature>
<accession>A0A6N2LNX7</accession>
<dbReference type="AlphaFoldDB" id="A0A6N2LNX7"/>
<protein>
    <submittedName>
        <fullName evidence="2">Uncharacterized protein</fullName>
    </submittedName>
</protein>
<gene>
    <name evidence="2" type="ORF">SVIM_LOCUS259653</name>
</gene>
<sequence length="51" mass="5953">MLYNPRLTKNQVKYEWIILDRPCSEPSIPRLSNHPNDPKLSHGLDPTTNHD</sequence>
<proteinExistence type="predicted"/>
<evidence type="ECO:0000256" key="1">
    <source>
        <dbReference type="SAM" id="MobiDB-lite"/>
    </source>
</evidence>
<dbReference type="EMBL" id="CAADRP010001587">
    <property type="protein sequence ID" value="VFU42755.1"/>
    <property type="molecule type" value="Genomic_DNA"/>
</dbReference>
<evidence type="ECO:0000313" key="2">
    <source>
        <dbReference type="EMBL" id="VFU42755.1"/>
    </source>
</evidence>
<name>A0A6N2LNX7_SALVM</name>
<organism evidence="2">
    <name type="scientific">Salix viminalis</name>
    <name type="common">Common osier</name>
    <name type="synonym">Basket willow</name>
    <dbReference type="NCBI Taxonomy" id="40686"/>
    <lineage>
        <taxon>Eukaryota</taxon>
        <taxon>Viridiplantae</taxon>
        <taxon>Streptophyta</taxon>
        <taxon>Embryophyta</taxon>
        <taxon>Tracheophyta</taxon>
        <taxon>Spermatophyta</taxon>
        <taxon>Magnoliopsida</taxon>
        <taxon>eudicotyledons</taxon>
        <taxon>Gunneridae</taxon>
        <taxon>Pentapetalae</taxon>
        <taxon>rosids</taxon>
        <taxon>fabids</taxon>
        <taxon>Malpighiales</taxon>
        <taxon>Salicaceae</taxon>
        <taxon>Saliceae</taxon>
        <taxon>Salix</taxon>
    </lineage>
</organism>
<feature type="compositionally biased region" description="Basic and acidic residues" evidence="1">
    <location>
        <begin position="36"/>
        <end position="51"/>
    </location>
</feature>